<dbReference type="EMBL" id="LJSK01000524">
    <property type="protein sequence ID" value="KPI82820.1"/>
    <property type="molecule type" value="Genomic_DNA"/>
</dbReference>
<dbReference type="Gene3D" id="1.25.40.10">
    <property type="entry name" value="Tetratricopeptide repeat domain"/>
    <property type="match status" value="1"/>
</dbReference>
<feature type="region of interest" description="Disordered" evidence="5">
    <location>
        <begin position="12"/>
        <end position="54"/>
    </location>
</feature>
<dbReference type="OMA" id="IEDWMRT"/>
<comment type="caution">
    <text evidence="6">The sequence shown here is derived from an EMBL/GenBank/DDBJ whole genome shotgun (WGS) entry which is preliminary data.</text>
</comment>
<keyword evidence="2" id="KW-0813">Transport</keyword>
<reference evidence="6 7" key="1">
    <citation type="journal article" date="2015" name="PLoS Pathog.">
        <title>Leptomonas seymouri: Adaptations to the Dixenous Life Cycle Analyzed by Genome Sequencing, Transcriptome Profiling and Co-infection with Leishmania donovani.</title>
        <authorList>
            <person name="Kraeva N."/>
            <person name="Butenko A."/>
            <person name="Hlavacova J."/>
            <person name="Kostygov A."/>
            <person name="Myskova J."/>
            <person name="Grybchuk D."/>
            <person name="Lestinova T."/>
            <person name="Votypka J."/>
            <person name="Volf P."/>
            <person name="Opperdoes F."/>
            <person name="Flegontov P."/>
            <person name="Lukes J."/>
            <person name="Yurchenko V."/>
        </authorList>
    </citation>
    <scope>NUCLEOTIDE SEQUENCE [LARGE SCALE GENOMIC DNA]</scope>
    <source>
        <strain evidence="6 7">ATCC 30220</strain>
    </source>
</reference>
<evidence type="ECO:0000256" key="1">
    <source>
        <dbReference type="ARBA" id="ARBA00010050"/>
    </source>
</evidence>
<dbReference type="Pfam" id="PF14938">
    <property type="entry name" value="SNAP"/>
    <property type="match status" value="1"/>
</dbReference>
<comment type="similarity">
    <text evidence="1">Belongs to the SNAP family.</text>
</comment>
<dbReference type="GO" id="GO:0005483">
    <property type="term" value="F:soluble NSF attachment protein activity"/>
    <property type="evidence" value="ECO:0007669"/>
    <property type="project" value="TreeGrafter"/>
</dbReference>
<sequence>MASMASANACSAGYAAEGPPSHQQSGHASVNVFKPDELPPGASEGRGESGVEGTTSAAAAMATMGGGDVKGTAEVMISTTPKRPSANHPAFTAAAVPAAGAAQQTRASNEYKAAVAAPQDGSAPPWLSSLKAATVESGGDRHASPDAAEGAMVLCEQQQQQQSQPPWQACNTNGVCEDIANAAHHAAGGAGLWGRTANGGAPPFHPPSGNAVAAGNQPCTQPQPSACRQTPLSTAKDAGAGCAVGAAAVRCSSEHYTNPALPQYNSSNEVLLLSEKRMSNPFSSYSTDPFAVDHVGRSGGSAGATEAVTQSGEGLPNTGELTIPSQQPQSPQQLEVYNQRPSVVLQQQAVQCNDELQRLLREAHHVYEQAEARLLGDGLSLIEDWMRTRDVFFSAGSLFAAVGDATASARCFLHATFINRAFHNEDEATTTLSMSVEQLRRAHPRIAVDSLLRLAPCYARRNLRYQTAHCYREAAEILETELGEREMAVELYRTTLEIYADTQVAAQALSRKWESEQRHQQQKQKESRSMMSMGLVDASGNSVLQLTAPAAKGDERSSSPSTSLVRSYDLDITLANMKAGVPPPYYQVSTTVQRSLIDACRERLLVLLAQLHRYEELMDVALTCAANVPRSLPRTKHLLCATLSVLARGAPPPVTAGKEKGETAKTTAKAARPTGSIPAMMSPEAEAAETMYFDSLYDTAKVFSSLQEEERAFQRGKENELVRALLEANRACSLRMFDEAVRTYNNYTTTEPSVVMDVLLGQCRRCLFEHVERFA</sequence>
<dbReference type="GO" id="GO:0019905">
    <property type="term" value="F:syntaxin binding"/>
    <property type="evidence" value="ECO:0007669"/>
    <property type="project" value="TreeGrafter"/>
</dbReference>
<keyword evidence="7" id="KW-1185">Reference proteome</keyword>
<evidence type="ECO:0000256" key="2">
    <source>
        <dbReference type="ARBA" id="ARBA00022448"/>
    </source>
</evidence>
<protein>
    <submittedName>
        <fullName evidence="6">Uncharacterized protein</fullName>
    </submittedName>
</protein>
<dbReference type="InterPro" id="IPR011990">
    <property type="entry name" value="TPR-like_helical_dom_sf"/>
</dbReference>
<dbReference type="OrthoDB" id="9984275at2759"/>
<feature type="region of interest" description="Disordered" evidence="5">
    <location>
        <begin position="511"/>
        <end position="530"/>
    </location>
</feature>
<feature type="region of interest" description="Disordered" evidence="5">
    <location>
        <begin position="297"/>
        <end position="333"/>
    </location>
</feature>
<dbReference type="GO" id="GO:0005774">
    <property type="term" value="C:vacuolar membrane"/>
    <property type="evidence" value="ECO:0007669"/>
    <property type="project" value="TreeGrafter"/>
</dbReference>
<organism evidence="6 7">
    <name type="scientific">Leptomonas seymouri</name>
    <dbReference type="NCBI Taxonomy" id="5684"/>
    <lineage>
        <taxon>Eukaryota</taxon>
        <taxon>Discoba</taxon>
        <taxon>Euglenozoa</taxon>
        <taxon>Kinetoplastea</taxon>
        <taxon>Metakinetoplastina</taxon>
        <taxon>Trypanosomatida</taxon>
        <taxon>Trypanosomatidae</taxon>
        <taxon>Leishmaniinae</taxon>
        <taxon>Leptomonas</taxon>
    </lineage>
</organism>
<feature type="compositionally biased region" description="Basic and acidic residues" evidence="5">
    <location>
        <begin position="511"/>
        <end position="528"/>
    </location>
</feature>
<evidence type="ECO:0000256" key="4">
    <source>
        <dbReference type="SAM" id="Coils"/>
    </source>
</evidence>
<dbReference type="Proteomes" id="UP000038009">
    <property type="component" value="Unassembled WGS sequence"/>
</dbReference>
<feature type="region of interest" description="Disordered" evidence="5">
    <location>
        <begin position="651"/>
        <end position="678"/>
    </location>
</feature>
<evidence type="ECO:0000313" key="6">
    <source>
        <dbReference type="EMBL" id="KPI82820.1"/>
    </source>
</evidence>
<gene>
    <name evidence="6" type="ORF">ABL78_8169</name>
</gene>
<keyword evidence="3" id="KW-0653">Protein transport</keyword>
<evidence type="ECO:0000256" key="3">
    <source>
        <dbReference type="ARBA" id="ARBA00022927"/>
    </source>
</evidence>
<dbReference type="GO" id="GO:0031201">
    <property type="term" value="C:SNARE complex"/>
    <property type="evidence" value="ECO:0007669"/>
    <property type="project" value="TreeGrafter"/>
</dbReference>
<feature type="coiled-coil region" evidence="4">
    <location>
        <begin position="342"/>
        <end position="373"/>
    </location>
</feature>
<dbReference type="InterPro" id="IPR000744">
    <property type="entry name" value="NSF_attach"/>
</dbReference>
<dbReference type="VEuPathDB" id="TriTrypDB:Lsey_0524_0030"/>
<dbReference type="PANTHER" id="PTHR13768:SF42">
    <property type="entry name" value="PARAFLAGELLAR ROD COMPONENT"/>
    <property type="match status" value="1"/>
</dbReference>
<proteinExistence type="inferred from homology"/>
<keyword evidence="4" id="KW-0175">Coiled coil</keyword>
<dbReference type="AlphaFoldDB" id="A0A0N1P9E1"/>
<dbReference type="SUPFAM" id="SSF48452">
    <property type="entry name" value="TPR-like"/>
    <property type="match status" value="1"/>
</dbReference>
<evidence type="ECO:0000256" key="5">
    <source>
        <dbReference type="SAM" id="MobiDB-lite"/>
    </source>
</evidence>
<name>A0A0N1P9E1_LEPSE</name>
<dbReference type="PANTHER" id="PTHR13768">
    <property type="entry name" value="SOLUBLE NSF ATTACHMENT PROTEIN SNAP"/>
    <property type="match status" value="1"/>
</dbReference>
<feature type="compositionally biased region" description="Low complexity" evidence="5">
    <location>
        <begin position="324"/>
        <end position="333"/>
    </location>
</feature>
<accession>A0A0N1P9E1</accession>
<dbReference type="GO" id="GO:0006886">
    <property type="term" value="P:intracellular protein transport"/>
    <property type="evidence" value="ECO:0007669"/>
    <property type="project" value="InterPro"/>
</dbReference>
<dbReference type="GO" id="GO:0035494">
    <property type="term" value="P:SNARE complex disassembly"/>
    <property type="evidence" value="ECO:0007669"/>
    <property type="project" value="TreeGrafter"/>
</dbReference>
<evidence type="ECO:0000313" key="7">
    <source>
        <dbReference type="Proteomes" id="UP000038009"/>
    </source>
</evidence>